<organism evidence="2 3">
    <name type="scientific">Alicyclobacillus fastidiosus</name>
    <dbReference type="NCBI Taxonomy" id="392011"/>
    <lineage>
        <taxon>Bacteria</taxon>
        <taxon>Bacillati</taxon>
        <taxon>Bacillota</taxon>
        <taxon>Bacilli</taxon>
        <taxon>Bacillales</taxon>
        <taxon>Alicyclobacillaceae</taxon>
        <taxon>Alicyclobacillus</taxon>
    </lineage>
</organism>
<dbReference type="InterPro" id="IPR050679">
    <property type="entry name" value="Bact_HTH_transcr_reg"/>
</dbReference>
<dbReference type="Gene3D" id="3.40.1410.10">
    <property type="entry name" value="Chorismate lyase-like"/>
    <property type="match status" value="1"/>
</dbReference>
<feature type="domain" description="UbiC transcription regulator-associated" evidence="1">
    <location>
        <begin position="41"/>
        <end position="88"/>
    </location>
</feature>
<dbReference type="PANTHER" id="PTHR44846:SF1">
    <property type="entry name" value="MANNOSYL-D-GLYCERATE TRANSPORT_METABOLISM SYSTEM REPRESSOR MNGR-RELATED"/>
    <property type="match status" value="1"/>
</dbReference>
<dbReference type="InterPro" id="IPR028978">
    <property type="entry name" value="Chorismate_lyase_/UTRA_dom_sf"/>
</dbReference>
<evidence type="ECO:0000313" key="3">
    <source>
        <dbReference type="Proteomes" id="UP001164761"/>
    </source>
</evidence>
<dbReference type="EMBL" id="CP104067">
    <property type="protein sequence ID" value="WAH43059.1"/>
    <property type="molecule type" value="Genomic_DNA"/>
</dbReference>
<dbReference type="InterPro" id="IPR011663">
    <property type="entry name" value="UTRA"/>
</dbReference>
<protein>
    <submittedName>
        <fullName evidence="2">UTRA domain-containing protein</fullName>
    </submittedName>
</protein>
<dbReference type="Pfam" id="PF07702">
    <property type="entry name" value="UTRA"/>
    <property type="match status" value="1"/>
</dbReference>
<dbReference type="Proteomes" id="UP001164761">
    <property type="component" value="Chromosome"/>
</dbReference>
<reference evidence="2" key="1">
    <citation type="submission" date="2022-08" db="EMBL/GenBank/DDBJ databases">
        <title>Alicyclobacillus fastidiosus DSM 17978, complete genome.</title>
        <authorList>
            <person name="Wang Q."/>
            <person name="Cai R."/>
            <person name="Wang Z."/>
        </authorList>
    </citation>
    <scope>NUCLEOTIDE SEQUENCE</scope>
    <source>
        <strain evidence="2">DSM 17978</strain>
    </source>
</reference>
<dbReference type="InterPro" id="IPR036388">
    <property type="entry name" value="WH-like_DNA-bd_sf"/>
</dbReference>
<gene>
    <name evidence="2" type="ORF">NZD89_06525</name>
</gene>
<dbReference type="PANTHER" id="PTHR44846">
    <property type="entry name" value="MANNOSYL-D-GLYCERATE TRANSPORT/METABOLISM SYSTEM REPRESSOR MNGR-RELATED"/>
    <property type="match status" value="1"/>
</dbReference>
<accession>A0ABY6ZJK9</accession>
<sequence length="114" mass="12967">MYSSYFRIKGTQYKVSCNTVKKAIEDLVQEGLLNRMQKKGSFEPVLIDKYESAMLHVKEGYPALLLDHIAYDISETPIEYCRSIVRGDCCKFYTELLIASCGRLSAIGDKTKRA</sequence>
<dbReference type="Gene3D" id="1.10.10.10">
    <property type="entry name" value="Winged helix-like DNA-binding domain superfamily/Winged helix DNA-binding domain"/>
    <property type="match status" value="1"/>
</dbReference>
<keyword evidence="3" id="KW-1185">Reference proteome</keyword>
<name>A0ABY6ZJK9_9BACL</name>
<dbReference type="SUPFAM" id="SSF64288">
    <property type="entry name" value="Chorismate lyase-like"/>
    <property type="match status" value="1"/>
</dbReference>
<proteinExistence type="predicted"/>
<evidence type="ECO:0000313" key="2">
    <source>
        <dbReference type="EMBL" id="WAH43059.1"/>
    </source>
</evidence>
<evidence type="ECO:0000259" key="1">
    <source>
        <dbReference type="Pfam" id="PF07702"/>
    </source>
</evidence>